<sequence length="82" mass="9096">APHPLRHRFPVADRRGGARPHAGEAGPDRSGAARAGLHRLGRHRRGARRPDRSGRRAGRRWQGVRFGTRSADPARDQARGRL</sequence>
<accession>A0A6J4J5N7</accession>
<proteinExistence type="predicted"/>
<gene>
    <name evidence="2" type="ORF">AVDCRST_MAG08-3202</name>
</gene>
<feature type="compositionally biased region" description="Basic residues" evidence="1">
    <location>
        <begin position="36"/>
        <end position="47"/>
    </location>
</feature>
<feature type="region of interest" description="Disordered" evidence="1">
    <location>
        <begin position="1"/>
        <end position="82"/>
    </location>
</feature>
<dbReference type="AlphaFoldDB" id="A0A6J4J5N7"/>
<evidence type="ECO:0000256" key="1">
    <source>
        <dbReference type="SAM" id="MobiDB-lite"/>
    </source>
</evidence>
<feature type="non-terminal residue" evidence="2">
    <location>
        <position position="1"/>
    </location>
</feature>
<feature type="non-terminal residue" evidence="2">
    <location>
        <position position="82"/>
    </location>
</feature>
<feature type="compositionally biased region" description="Basic and acidic residues" evidence="1">
    <location>
        <begin position="72"/>
        <end position="82"/>
    </location>
</feature>
<organism evidence="2">
    <name type="scientific">uncultured Acetobacteraceae bacterium</name>
    <dbReference type="NCBI Taxonomy" id="169975"/>
    <lineage>
        <taxon>Bacteria</taxon>
        <taxon>Pseudomonadati</taxon>
        <taxon>Pseudomonadota</taxon>
        <taxon>Alphaproteobacteria</taxon>
        <taxon>Acetobacterales</taxon>
        <taxon>Acetobacteraceae</taxon>
        <taxon>environmental samples</taxon>
    </lineage>
</organism>
<evidence type="ECO:0000313" key="2">
    <source>
        <dbReference type="EMBL" id="CAA9271084.1"/>
    </source>
</evidence>
<dbReference type="EMBL" id="CADCTG010000237">
    <property type="protein sequence ID" value="CAA9271084.1"/>
    <property type="molecule type" value="Genomic_DNA"/>
</dbReference>
<protein>
    <submittedName>
        <fullName evidence="2">Uncharacterized protein</fullName>
    </submittedName>
</protein>
<reference evidence="2" key="1">
    <citation type="submission" date="2020-02" db="EMBL/GenBank/DDBJ databases">
        <authorList>
            <person name="Meier V. D."/>
        </authorList>
    </citation>
    <scope>NUCLEOTIDE SEQUENCE</scope>
    <source>
        <strain evidence="2">AVDCRST_MAG08</strain>
    </source>
</reference>
<name>A0A6J4J5N7_9PROT</name>